<reference evidence="2 3" key="1">
    <citation type="journal article" date="2016" name="Nat. Commun.">
        <title>Ectomycorrhizal ecology is imprinted in the genome of the dominant symbiotic fungus Cenococcum geophilum.</title>
        <authorList>
            <consortium name="DOE Joint Genome Institute"/>
            <person name="Peter M."/>
            <person name="Kohler A."/>
            <person name="Ohm R.A."/>
            <person name="Kuo A."/>
            <person name="Krutzmann J."/>
            <person name="Morin E."/>
            <person name="Arend M."/>
            <person name="Barry K.W."/>
            <person name="Binder M."/>
            <person name="Choi C."/>
            <person name="Clum A."/>
            <person name="Copeland A."/>
            <person name="Grisel N."/>
            <person name="Haridas S."/>
            <person name="Kipfer T."/>
            <person name="LaButti K."/>
            <person name="Lindquist E."/>
            <person name="Lipzen A."/>
            <person name="Maire R."/>
            <person name="Meier B."/>
            <person name="Mihaltcheva S."/>
            <person name="Molinier V."/>
            <person name="Murat C."/>
            <person name="Poggeler S."/>
            <person name="Quandt C.A."/>
            <person name="Sperisen C."/>
            <person name="Tritt A."/>
            <person name="Tisserant E."/>
            <person name="Crous P.W."/>
            <person name="Henrissat B."/>
            <person name="Nehls U."/>
            <person name="Egli S."/>
            <person name="Spatafora J.W."/>
            <person name="Grigoriev I.V."/>
            <person name="Martin F.M."/>
        </authorList>
    </citation>
    <scope>NUCLEOTIDE SEQUENCE [LARGE SCALE GENOMIC DNA]</scope>
    <source>
        <strain evidence="2 3">CBS 459.81</strain>
    </source>
</reference>
<feature type="region of interest" description="Disordered" evidence="1">
    <location>
        <begin position="166"/>
        <end position="196"/>
    </location>
</feature>
<feature type="region of interest" description="Disordered" evidence="1">
    <location>
        <begin position="73"/>
        <end position="144"/>
    </location>
</feature>
<accession>A0A8E2EK90</accession>
<evidence type="ECO:0000256" key="1">
    <source>
        <dbReference type="SAM" id="MobiDB-lite"/>
    </source>
</evidence>
<organism evidence="2 3">
    <name type="scientific">Lepidopterella palustris CBS 459.81</name>
    <dbReference type="NCBI Taxonomy" id="1314670"/>
    <lineage>
        <taxon>Eukaryota</taxon>
        <taxon>Fungi</taxon>
        <taxon>Dikarya</taxon>
        <taxon>Ascomycota</taxon>
        <taxon>Pezizomycotina</taxon>
        <taxon>Dothideomycetes</taxon>
        <taxon>Pleosporomycetidae</taxon>
        <taxon>Mytilinidiales</taxon>
        <taxon>Argynnaceae</taxon>
        <taxon>Lepidopterella</taxon>
    </lineage>
</organism>
<evidence type="ECO:0000313" key="2">
    <source>
        <dbReference type="EMBL" id="OCK85464.1"/>
    </source>
</evidence>
<gene>
    <name evidence="2" type="ORF">K432DRAFT_421732</name>
</gene>
<name>A0A8E2EK90_9PEZI</name>
<sequence length="312" mass="33133">MTNLLKLAEERRPLVAQPTLPPMPEANEPSMTIDETSHAARTALTPRFVCQIRTSLGFAGHISSLDLDDTISGLPAETTEGPPCTGASTAGPSDEIESGKSHRQSNIWTSFFAGDLQQSPSPPPASPPTGAEPTAPIQGSTTAGMTHGTSGFSFYYDAVDCHDQGFAGGDTEPNTPSASPTLPASPTSPRTCSHSPTSQARLLAAEAYLKHQSLLAGDVLGDLIIRLEKMILAEQNAANEECRPPRSLLELAGRLAQFLDDIKLGRLTTGEDPQFVALELECVDWVFEAVRAGVFHLPCEGCRCPMVVLVAE</sequence>
<feature type="compositionally biased region" description="Low complexity" evidence="1">
    <location>
        <begin position="173"/>
        <end position="191"/>
    </location>
</feature>
<dbReference type="EMBL" id="KV744818">
    <property type="protein sequence ID" value="OCK85464.1"/>
    <property type="molecule type" value="Genomic_DNA"/>
</dbReference>
<dbReference type="AlphaFoldDB" id="A0A8E2EK90"/>
<protein>
    <submittedName>
        <fullName evidence="2">Uncharacterized protein</fullName>
    </submittedName>
</protein>
<keyword evidence="3" id="KW-1185">Reference proteome</keyword>
<evidence type="ECO:0000313" key="3">
    <source>
        <dbReference type="Proteomes" id="UP000250266"/>
    </source>
</evidence>
<dbReference type="Proteomes" id="UP000250266">
    <property type="component" value="Unassembled WGS sequence"/>
</dbReference>
<proteinExistence type="predicted"/>